<organism evidence="1 2">
    <name type="scientific">Candidatus Staskawiczbacteria bacterium RIFCSPLOWO2_12_FULL_37_15</name>
    <dbReference type="NCBI Taxonomy" id="1802218"/>
    <lineage>
        <taxon>Bacteria</taxon>
        <taxon>Candidatus Staskawicziibacteriota</taxon>
    </lineage>
</organism>
<dbReference type="InterPro" id="IPR003489">
    <property type="entry name" value="RHF/RaiA"/>
</dbReference>
<dbReference type="EMBL" id="MHPE01000020">
    <property type="protein sequence ID" value="OGZ76968.1"/>
    <property type="molecule type" value="Genomic_DNA"/>
</dbReference>
<dbReference type="NCBIfam" id="TIGR00741">
    <property type="entry name" value="yfiA"/>
    <property type="match status" value="1"/>
</dbReference>
<dbReference type="Pfam" id="PF02482">
    <property type="entry name" value="Ribosomal_S30AE"/>
    <property type="match status" value="1"/>
</dbReference>
<dbReference type="Proteomes" id="UP000178632">
    <property type="component" value="Unassembled WGS sequence"/>
</dbReference>
<dbReference type="SUPFAM" id="SSF69754">
    <property type="entry name" value="Ribosome binding protein Y (YfiA homologue)"/>
    <property type="match status" value="1"/>
</dbReference>
<evidence type="ECO:0000313" key="2">
    <source>
        <dbReference type="Proteomes" id="UP000178632"/>
    </source>
</evidence>
<protein>
    <submittedName>
        <fullName evidence="1">Ribosomal subunit interface protein</fullName>
    </submittedName>
</protein>
<dbReference type="AlphaFoldDB" id="A0A1G2IS47"/>
<gene>
    <name evidence="1" type="ORF">A3G45_02710</name>
</gene>
<sequence length="130" mass="15293">MKILIRTKNFELTAPLKSFIEEKIGSLKKFIDVLKREEDPLANSRRDKKTLAEVFFEIEKESKHHNKGNVFRSEARILLPGKKIMAQSAGNDLFLTVVEIKDKLQQEIKKYKLKKNDLARRPRRRDLFTP</sequence>
<comment type="caution">
    <text evidence="1">The sequence shown here is derived from an EMBL/GenBank/DDBJ whole genome shotgun (WGS) entry which is preliminary data.</text>
</comment>
<accession>A0A1G2IS47</accession>
<dbReference type="Gene3D" id="3.30.160.100">
    <property type="entry name" value="Ribosome hibernation promotion factor-like"/>
    <property type="match status" value="1"/>
</dbReference>
<dbReference type="InterPro" id="IPR036567">
    <property type="entry name" value="RHF-like"/>
</dbReference>
<reference evidence="1 2" key="1">
    <citation type="journal article" date="2016" name="Nat. Commun.">
        <title>Thousands of microbial genomes shed light on interconnected biogeochemical processes in an aquifer system.</title>
        <authorList>
            <person name="Anantharaman K."/>
            <person name="Brown C.T."/>
            <person name="Hug L.A."/>
            <person name="Sharon I."/>
            <person name="Castelle C.J."/>
            <person name="Probst A.J."/>
            <person name="Thomas B.C."/>
            <person name="Singh A."/>
            <person name="Wilkins M.J."/>
            <person name="Karaoz U."/>
            <person name="Brodie E.L."/>
            <person name="Williams K.H."/>
            <person name="Hubbard S.S."/>
            <person name="Banfield J.F."/>
        </authorList>
    </citation>
    <scope>NUCLEOTIDE SEQUENCE [LARGE SCALE GENOMIC DNA]</scope>
</reference>
<name>A0A1G2IS47_9BACT</name>
<proteinExistence type="predicted"/>
<evidence type="ECO:0000313" key="1">
    <source>
        <dbReference type="EMBL" id="OGZ76968.1"/>
    </source>
</evidence>